<evidence type="ECO:0000313" key="11">
    <source>
        <dbReference type="Proteomes" id="UP000215332"/>
    </source>
</evidence>
<evidence type="ECO:0000256" key="2">
    <source>
        <dbReference type="ARBA" id="ARBA00022448"/>
    </source>
</evidence>
<evidence type="ECO:0000259" key="9">
    <source>
        <dbReference type="PROSITE" id="PS50850"/>
    </source>
</evidence>
<feature type="transmembrane region" description="Helical" evidence="8">
    <location>
        <begin position="105"/>
        <end position="132"/>
    </location>
</feature>
<keyword evidence="5 8" id="KW-1133">Transmembrane helix</keyword>
<organism evidence="10 11">
    <name type="scientific">Cutibacterium granulosum</name>
    <dbReference type="NCBI Taxonomy" id="33011"/>
    <lineage>
        <taxon>Bacteria</taxon>
        <taxon>Bacillati</taxon>
        <taxon>Actinomycetota</taxon>
        <taxon>Actinomycetes</taxon>
        <taxon>Propionibacteriales</taxon>
        <taxon>Propionibacteriaceae</taxon>
        <taxon>Cutibacterium</taxon>
    </lineage>
</organism>
<dbReference type="InterPro" id="IPR036259">
    <property type="entry name" value="MFS_trans_sf"/>
</dbReference>
<evidence type="ECO:0000256" key="7">
    <source>
        <dbReference type="SAM" id="MobiDB-lite"/>
    </source>
</evidence>
<proteinExistence type="predicted"/>
<dbReference type="Gene3D" id="1.20.1720.10">
    <property type="entry name" value="Multidrug resistance protein D"/>
    <property type="match status" value="1"/>
</dbReference>
<comment type="subcellular location">
    <subcellularLocation>
        <location evidence="1">Cell membrane</location>
        <topology evidence="1">Multi-pass membrane protein</topology>
    </subcellularLocation>
</comment>
<dbReference type="InterPro" id="IPR004638">
    <property type="entry name" value="EmrB-like"/>
</dbReference>
<dbReference type="CDD" id="cd17321">
    <property type="entry name" value="MFS_MMR_MDR_like"/>
    <property type="match status" value="1"/>
</dbReference>
<keyword evidence="6 8" id="KW-0472">Membrane</keyword>
<dbReference type="GO" id="GO:0022857">
    <property type="term" value="F:transmembrane transporter activity"/>
    <property type="evidence" value="ECO:0007669"/>
    <property type="project" value="InterPro"/>
</dbReference>
<dbReference type="EMBL" id="LT906441">
    <property type="protein sequence ID" value="SNV28405.1"/>
    <property type="molecule type" value="Genomic_DNA"/>
</dbReference>
<feature type="transmembrane region" description="Helical" evidence="8">
    <location>
        <begin position="189"/>
        <end position="210"/>
    </location>
</feature>
<feature type="transmembrane region" description="Helical" evidence="8">
    <location>
        <begin position="365"/>
        <end position="384"/>
    </location>
</feature>
<dbReference type="PANTHER" id="PTHR42718">
    <property type="entry name" value="MAJOR FACILITATOR SUPERFAMILY MULTIDRUG TRANSPORTER MFSC"/>
    <property type="match status" value="1"/>
</dbReference>
<evidence type="ECO:0000256" key="8">
    <source>
        <dbReference type="SAM" id="Phobius"/>
    </source>
</evidence>
<sequence length="493" mass="52729">MAMTCAQQESSTQAHSSAPGSRPYDVNGDVVTTHRAWGALSALLIALFMRLVDLSTVATAMPAITRGLHASLVGTMWVHTAYLLSYAIPLIISGRLGDRFGTRRIFVIGMLVFTFASLGSGLCVNVGMLIAFRVCQGLGSALMAPQSMTLITQLFPPQERGRALGLWSATSGAATLIGPILGGVCIDHFGWHSIFFINLPIAAIGLWQTMRAMPRLPHTTTRIDWVGVALSGIAMTLIVFGIQEGRTYHWGAIRGVISVPLLIGLGVVTMIVFLLWQGHLGRTAGQPLIPLRLFREHNFCLGILAVAFVGTYVPAVTLVPTMYLQQARGLTPTKASLLLIPASLFSVLLSPVAGRIVQRRSSGRVGAFGTSAVATVCLLWLALMTDATPLRVFLLVTTLMGVGSAFVWPPISWTTSHDLAHEDAGAGSSVYNTTRQIGQVIGSAIIATTLDWRTSAAPNLARGFGQSMLVPMIGALIAFSATLFFNDYGRRTR</sequence>
<feature type="compositionally biased region" description="Polar residues" evidence="7">
    <location>
        <begin position="1"/>
        <end position="19"/>
    </location>
</feature>
<evidence type="ECO:0000256" key="5">
    <source>
        <dbReference type="ARBA" id="ARBA00022989"/>
    </source>
</evidence>
<dbReference type="SUPFAM" id="SSF103473">
    <property type="entry name" value="MFS general substrate transporter"/>
    <property type="match status" value="1"/>
</dbReference>
<keyword evidence="2" id="KW-0813">Transport</keyword>
<evidence type="ECO:0000256" key="3">
    <source>
        <dbReference type="ARBA" id="ARBA00022475"/>
    </source>
</evidence>
<dbReference type="NCBIfam" id="TIGR00711">
    <property type="entry name" value="efflux_EmrB"/>
    <property type="match status" value="1"/>
</dbReference>
<feature type="transmembrane region" description="Helical" evidence="8">
    <location>
        <begin position="42"/>
        <end position="64"/>
    </location>
</feature>
<dbReference type="RefSeq" id="WP_157738694.1">
    <property type="nucleotide sequence ID" value="NZ_LT906441.1"/>
</dbReference>
<evidence type="ECO:0000256" key="6">
    <source>
        <dbReference type="ARBA" id="ARBA00023136"/>
    </source>
</evidence>
<feature type="transmembrane region" description="Helical" evidence="8">
    <location>
        <begin position="163"/>
        <end position="183"/>
    </location>
</feature>
<feature type="transmembrane region" description="Helical" evidence="8">
    <location>
        <begin position="255"/>
        <end position="276"/>
    </location>
</feature>
<dbReference type="InterPro" id="IPR011701">
    <property type="entry name" value="MFS"/>
</dbReference>
<accession>A0A239W1F0</accession>
<feature type="transmembrane region" description="Helical" evidence="8">
    <location>
        <begin position="297"/>
        <end position="315"/>
    </location>
</feature>
<gene>
    <name evidence="10" type="primary">emrB</name>
    <name evidence="10" type="ORF">SAMEA4412665_00139</name>
</gene>
<dbReference type="Gene3D" id="1.20.1250.20">
    <property type="entry name" value="MFS general substrate transporter like domains"/>
    <property type="match status" value="1"/>
</dbReference>
<feature type="transmembrane region" description="Helical" evidence="8">
    <location>
        <begin position="390"/>
        <end position="408"/>
    </location>
</feature>
<dbReference type="InterPro" id="IPR020846">
    <property type="entry name" value="MFS_dom"/>
</dbReference>
<dbReference type="GO" id="GO:0005886">
    <property type="term" value="C:plasma membrane"/>
    <property type="evidence" value="ECO:0007669"/>
    <property type="project" value="UniProtKB-SubCell"/>
</dbReference>
<keyword evidence="3" id="KW-1003">Cell membrane</keyword>
<dbReference type="KEGG" id="cgrn:4412665_00139"/>
<evidence type="ECO:0000256" key="1">
    <source>
        <dbReference type="ARBA" id="ARBA00004651"/>
    </source>
</evidence>
<feature type="region of interest" description="Disordered" evidence="7">
    <location>
        <begin position="1"/>
        <end position="22"/>
    </location>
</feature>
<dbReference type="Pfam" id="PF07690">
    <property type="entry name" value="MFS_1"/>
    <property type="match status" value="1"/>
</dbReference>
<dbReference type="Proteomes" id="UP000215332">
    <property type="component" value="Chromosome 1"/>
</dbReference>
<evidence type="ECO:0000256" key="4">
    <source>
        <dbReference type="ARBA" id="ARBA00022692"/>
    </source>
</evidence>
<feature type="transmembrane region" description="Helical" evidence="8">
    <location>
        <begin position="76"/>
        <end position="93"/>
    </location>
</feature>
<dbReference type="PANTHER" id="PTHR42718:SF46">
    <property type="entry name" value="BLR6921 PROTEIN"/>
    <property type="match status" value="1"/>
</dbReference>
<dbReference type="PROSITE" id="PS50850">
    <property type="entry name" value="MFS"/>
    <property type="match status" value="1"/>
</dbReference>
<reference evidence="10 11" key="1">
    <citation type="submission" date="2017-06" db="EMBL/GenBank/DDBJ databases">
        <authorList>
            <consortium name="Pathogen Informatics"/>
        </authorList>
    </citation>
    <scope>NUCLEOTIDE SEQUENCE [LARGE SCALE GENOMIC DNA]</scope>
    <source>
        <strain evidence="10 11">NCTC11865</strain>
    </source>
</reference>
<feature type="transmembrane region" description="Helical" evidence="8">
    <location>
        <begin position="468"/>
        <end position="485"/>
    </location>
</feature>
<evidence type="ECO:0000313" key="10">
    <source>
        <dbReference type="EMBL" id="SNV28405.1"/>
    </source>
</evidence>
<dbReference type="AlphaFoldDB" id="A0A239W1F0"/>
<feature type="domain" description="Major facilitator superfamily (MFS) profile" evidence="9">
    <location>
        <begin position="39"/>
        <end position="493"/>
    </location>
</feature>
<name>A0A239W1F0_9ACTN</name>
<keyword evidence="4 8" id="KW-0812">Transmembrane</keyword>
<dbReference type="eggNOG" id="COG0477">
    <property type="taxonomic scope" value="Bacteria"/>
</dbReference>
<protein>
    <submittedName>
        <fullName evidence="10">Multidrug resistance protein B</fullName>
    </submittedName>
</protein>
<feature type="transmembrane region" description="Helical" evidence="8">
    <location>
        <begin position="222"/>
        <end position="243"/>
    </location>
</feature>
<feature type="transmembrane region" description="Helical" evidence="8">
    <location>
        <begin position="335"/>
        <end position="353"/>
    </location>
</feature>